<dbReference type="PANTHER" id="PTHR16267:SF11">
    <property type="entry name" value="STUMPS, ISOFORM E"/>
    <property type="match status" value="1"/>
</dbReference>
<accession>A0A7R8UPS6</accession>
<dbReference type="SMART" id="SM01282">
    <property type="entry name" value="DBB"/>
    <property type="match status" value="1"/>
</dbReference>
<dbReference type="FunCoup" id="A0A7R8UPS6">
    <property type="interactions" value="33"/>
</dbReference>
<feature type="coiled-coil region" evidence="1">
    <location>
        <begin position="870"/>
        <end position="904"/>
    </location>
</feature>
<feature type="region of interest" description="Disordered" evidence="2">
    <location>
        <begin position="20"/>
        <end position="48"/>
    </location>
</feature>
<sequence length="1196" mass="134116">MYVNTENSLISDNPYYFYNEKSPQTPDSNSKGFSFFKRRNSKGSSGNCSKITTPTKCRGINSATLISDASVLGSPRGSLGSLASSPLCSPTFEVHTINFNSATLRRSNFAQYRERLGSYNESVSYHDNDDVFCQPPRHQMSRTLPDKYSGTNGLRRHSAGNFSSRDHGSTCGLISDEVPKMPAPRPPAVVSTRHRKRDNCQNTNMDDILIITAKHSERAILWANFLKTRFDKITKQRGRKPFNFLHIKIDDGTLTPSLIQTCQTTPLQIVIICPALMALSQTVLSSQLSVILNIEKVLAILIEVSMNKVLETHKEAFPYFRKWRKCEVTTNDQSLIGNILGIATDILGRALCQRPPCQESAGQPLKAAGNGEAFTVTPRKVKIGQNKILALLTDPLTKDDWIKITIVKGGEVIDVMTFKRRNPYTLQFTVPETCMEISTMVEIRIEKNGQDLGSRPVKCESRLRELEQLLRSQDSPLEFMCHSLSMPSTDRDALDQHLLQCFQRNMPPNFHLLGGPYEKQNHITALKDTNAEEYPTLLHFAAKWGLSRLAIQLLECPGGDAACEIRNYSGKTPSEMAEQGGFPKLANSLKDFVQMQELTTIYHRCINYTPQNKVIIDAKPEPPKLVEGKLLANQMNGNAESQAEYMEMNSSSSEGEAAAMPETLAVENLNYINIDTTDSCNLQTSEENIKKGDQVKIIESTEMVSNELRINEPPYYESKDSNNKCDKFSTECLNVLENCSSGQSSSQSYYILQPSNIPVPESVAPIQQQSSYYLTQPSNRPIETNNYINGSVQNHDLNRRSDESDSHFKLVFEKKKPEPLKINNGTLKRTGSDASKGNADDELAEIMYDFKNNVLTIREVEQLVEKWKNRNDVKQSFKEKQEQIERMREEYDRIQEQLKERLKRPTPFERVKKLFSRNKPSKPVQTEEVDEMKTSVTSFQSSSQRPTSSLSMQSLSSLSSSGRMSTGSACSGTSLGDSGTHSDHEDRRQIYNCRLGNPGSLLDNYLVPPAPRPVLTPASTPTPVEEKDRLIFTSNSRTTTPTNQSEHYILFPSNIPVFPSPTESHCSDQSSPFSSQLNTIVETKETPNESVGATVQPIKVQNNKDAIYSQIQQRSKNESTTCCSSFRSPPTSPKVLKNGLRLPGIGEYRNLENQKPDTNEYQNLNGSTVAELPNQNKVENGNAHLENNENHNYINV</sequence>
<evidence type="ECO:0000313" key="5">
    <source>
        <dbReference type="Proteomes" id="UP000594454"/>
    </source>
</evidence>
<name>A0A7R8UPS6_HERIL</name>
<feature type="compositionally biased region" description="Low complexity" evidence="2">
    <location>
        <begin position="938"/>
        <end position="968"/>
    </location>
</feature>
<dbReference type="InterPro" id="IPR052446">
    <property type="entry name" value="B-cell_PI3K-Signaling_Adptrs"/>
</dbReference>
<keyword evidence="5" id="KW-1185">Reference proteome</keyword>
<reference evidence="4 5" key="1">
    <citation type="submission" date="2020-11" db="EMBL/GenBank/DDBJ databases">
        <authorList>
            <person name="Wallbank WR R."/>
            <person name="Pardo Diaz C."/>
            <person name="Kozak K."/>
            <person name="Martin S."/>
            <person name="Jiggins C."/>
            <person name="Moest M."/>
            <person name="Warren A I."/>
            <person name="Generalovic N T."/>
            <person name="Byers J.R.P. K."/>
            <person name="Montejo-Kovacevich G."/>
            <person name="Yen C E."/>
        </authorList>
    </citation>
    <scope>NUCLEOTIDE SEQUENCE [LARGE SCALE GENOMIC DNA]</scope>
</reference>
<feature type="domain" description="DBB" evidence="3">
    <location>
        <begin position="376"/>
        <end position="513"/>
    </location>
</feature>
<dbReference type="GO" id="GO:0005068">
    <property type="term" value="F:transmembrane receptor protein tyrosine kinase adaptor activity"/>
    <property type="evidence" value="ECO:0007669"/>
    <property type="project" value="TreeGrafter"/>
</dbReference>
<dbReference type="InterPro" id="IPR035897">
    <property type="entry name" value="Toll_tir_struct_dom_sf"/>
</dbReference>
<dbReference type="AlphaFoldDB" id="A0A7R8UPS6"/>
<gene>
    <name evidence="4" type="ORF">HERILL_LOCUS7608</name>
</gene>
<proteinExistence type="predicted"/>
<dbReference type="GO" id="GO:0005104">
    <property type="term" value="F:fibroblast growth factor receptor binding"/>
    <property type="evidence" value="ECO:0007669"/>
    <property type="project" value="TreeGrafter"/>
</dbReference>
<dbReference type="GO" id="GO:0005829">
    <property type="term" value="C:cytosol"/>
    <property type="evidence" value="ECO:0007669"/>
    <property type="project" value="TreeGrafter"/>
</dbReference>
<dbReference type="Pfam" id="PF14545">
    <property type="entry name" value="DBB"/>
    <property type="match status" value="1"/>
</dbReference>
<feature type="compositionally biased region" description="Polar residues" evidence="2">
    <location>
        <begin position="21"/>
        <end position="32"/>
    </location>
</feature>
<evidence type="ECO:0000313" key="4">
    <source>
        <dbReference type="EMBL" id="CAD7084729.1"/>
    </source>
</evidence>
<dbReference type="PANTHER" id="PTHR16267">
    <property type="entry name" value="BANK1/PIK3AP1 FAMILY MEMBER"/>
    <property type="match status" value="1"/>
</dbReference>
<dbReference type="PROSITE" id="PS51376">
    <property type="entry name" value="DBB"/>
    <property type="match status" value="1"/>
</dbReference>
<dbReference type="Gene3D" id="3.40.50.10140">
    <property type="entry name" value="Toll/interleukin-1 receptor homology (TIR) domain"/>
    <property type="match status" value="1"/>
</dbReference>
<dbReference type="InterPro" id="IPR017893">
    <property type="entry name" value="DBB_domain"/>
</dbReference>
<dbReference type="InParanoid" id="A0A7R8UPS6"/>
<evidence type="ECO:0000259" key="3">
    <source>
        <dbReference type="PROSITE" id="PS51376"/>
    </source>
</evidence>
<feature type="region of interest" description="Disordered" evidence="2">
    <location>
        <begin position="173"/>
        <end position="196"/>
    </location>
</feature>
<organism evidence="4 5">
    <name type="scientific">Hermetia illucens</name>
    <name type="common">Black soldier fly</name>
    <dbReference type="NCBI Taxonomy" id="343691"/>
    <lineage>
        <taxon>Eukaryota</taxon>
        <taxon>Metazoa</taxon>
        <taxon>Ecdysozoa</taxon>
        <taxon>Arthropoda</taxon>
        <taxon>Hexapoda</taxon>
        <taxon>Insecta</taxon>
        <taxon>Pterygota</taxon>
        <taxon>Neoptera</taxon>
        <taxon>Endopterygota</taxon>
        <taxon>Diptera</taxon>
        <taxon>Brachycera</taxon>
        <taxon>Stratiomyomorpha</taxon>
        <taxon>Stratiomyidae</taxon>
        <taxon>Hermetiinae</taxon>
        <taxon>Hermetia</taxon>
    </lineage>
</organism>
<protein>
    <recommendedName>
        <fullName evidence="3">DBB domain-containing protein</fullName>
    </recommendedName>
</protein>
<dbReference type="Proteomes" id="UP000594454">
    <property type="component" value="Chromosome 3"/>
</dbReference>
<dbReference type="OrthoDB" id="8192811at2759"/>
<feature type="region of interest" description="Disordered" evidence="2">
    <location>
        <begin position="909"/>
        <end position="985"/>
    </location>
</feature>
<feature type="compositionally biased region" description="Polar residues" evidence="2">
    <location>
        <begin position="969"/>
        <end position="979"/>
    </location>
</feature>
<keyword evidence="1" id="KW-0175">Coiled coil</keyword>
<evidence type="ECO:0000256" key="2">
    <source>
        <dbReference type="SAM" id="MobiDB-lite"/>
    </source>
</evidence>
<evidence type="ECO:0000256" key="1">
    <source>
        <dbReference type="SAM" id="Coils"/>
    </source>
</evidence>
<dbReference type="EMBL" id="LR899011">
    <property type="protein sequence ID" value="CAD7084729.1"/>
    <property type="molecule type" value="Genomic_DNA"/>
</dbReference>